<dbReference type="Proteomes" id="UP000664495">
    <property type="component" value="Unassembled WGS sequence"/>
</dbReference>
<evidence type="ECO:0000313" key="2">
    <source>
        <dbReference type="Proteomes" id="UP000664495"/>
    </source>
</evidence>
<gene>
    <name evidence="1" type="ORF">JZO85_09420</name>
</gene>
<protein>
    <submittedName>
        <fullName evidence="1">Uncharacterized protein</fullName>
    </submittedName>
</protein>
<accession>A0ABS3HHS5</accession>
<name>A0ABS3HHS5_9ENTE</name>
<organism evidence="1 2">
    <name type="scientific">Candidatus Enterococcus murrayae</name>
    <dbReference type="NCBI Taxonomy" id="2815321"/>
    <lineage>
        <taxon>Bacteria</taxon>
        <taxon>Bacillati</taxon>
        <taxon>Bacillota</taxon>
        <taxon>Bacilli</taxon>
        <taxon>Lactobacillales</taxon>
        <taxon>Enterococcaceae</taxon>
        <taxon>Enterococcus</taxon>
    </lineage>
</organism>
<comment type="caution">
    <text evidence="1">The sequence shown here is derived from an EMBL/GenBank/DDBJ whole genome shotgun (WGS) entry which is preliminary data.</text>
</comment>
<dbReference type="EMBL" id="JAFLVR010000020">
    <property type="protein sequence ID" value="MBO0452489.1"/>
    <property type="molecule type" value="Genomic_DNA"/>
</dbReference>
<reference evidence="1 2" key="1">
    <citation type="submission" date="2021-03" db="EMBL/GenBank/DDBJ databases">
        <title>Enterococcal diversity collection.</title>
        <authorList>
            <person name="Gilmore M.S."/>
            <person name="Schwartzman J."/>
            <person name="Van Tyne D."/>
            <person name="Martin M."/>
            <person name="Earl A.M."/>
            <person name="Manson A.L."/>
            <person name="Straub T."/>
            <person name="Salamzade R."/>
            <person name="Saavedra J."/>
            <person name="Lebreton F."/>
            <person name="Prichula J."/>
            <person name="Schaufler K."/>
            <person name="Gaca A."/>
            <person name="Sgardioli B."/>
            <person name="Wagenaar J."/>
            <person name="Strong T."/>
        </authorList>
    </citation>
    <scope>NUCLEOTIDE SEQUENCE [LARGE SCALE GENOMIC DNA]</scope>
    <source>
        <strain evidence="1 2">MJM16</strain>
    </source>
</reference>
<keyword evidence="2" id="KW-1185">Reference proteome</keyword>
<sequence>MLRKHDFLLAIALEYKISDYPLPIIESSILAKNPVIGMIDHRCIRV</sequence>
<evidence type="ECO:0000313" key="1">
    <source>
        <dbReference type="EMBL" id="MBO0452489.1"/>
    </source>
</evidence>
<proteinExistence type="predicted"/>
<dbReference type="RefSeq" id="WP_207108258.1">
    <property type="nucleotide sequence ID" value="NZ_JAFLVR010000020.1"/>
</dbReference>